<accession>A0A392UH80</accession>
<evidence type="ECO:0000313" key="3">
    <source>
        <dbReference type="Proteomes" id="UP000265520"/>
    </source>
</evidence>
<dbReference type="Proteomes" id="UP000265520">
    <property type="component" value="Unassembled WGS sequence"/>
</dbReference>
<feature type="non-terminal residue" evidence="2">
    <location>
        <position position="1"/>
    </location>
</feature>
<feature type="compositionally biased region" description="Basic and acidic residues" evidence="1">
    <location>
        <begin position="1"/>
        <end position="15"/>
    </location>
</feature>
<dbReference type="AlphaFoldDB" id="A0A392UH80"/>
<proteinExistence type="predicted"/>
<dbReference type="EMBL" id="LXQA010789184">
    <property type="protein sequence ID" value="MCI71085.1"/>
    <property type="molecule type" value="Genomic_DNA"/>
</dbReference>
<name>A0A392UH80_9FABA</name>
<sequence length="70" mass="8165">YPERQGETAQEKDQSEDGQTNQQLVKPEGWSPTHRLQSNISTPKDTTIQCQPIYHLRYPLRQVLLSQPFK</sequence>
<reference evidence="2 3" key="1">
    <citation type="journal article" date="2018" name="Front. Plant Sci.">
        <title>Red Clover (Trifolium pratense) and Zigzag Clover (T. medium) - A Picture of Genomic Similarities and Differences.</title>
        <authorList>
            <person name="Dluhosova J."/>
            <person name="Istvanek J."/>
            <person name="Nedelnik J."/>
            <person name="Repkova J."/>
        </authorList>
    </citation>
    <scope>NUCLEOTIDE SEQUENCE [LARGE SCALE GENOMIC DNA]</scope>
    <source>
        <strain evidence="3">cv. 10/8</strain>
        <tissue evidence="2">Leaf</tissue>
    </source>
</reference>
<feature type="compositionally biased region" description="Polar residues" evidence="1">
    <location>
        <begin position="34"/>
        <end position="44"/>
    </location>
</feature>
<evidence type="ECO:0000313" key="2">
    <source>
        <dbReference type="EMBL" id="MCI71085.1"/>
    </source>
</evidence>
<evidence type="ECO:0000256" key="1">
    <source>
        <dbReference type="SAM" id="MobiDB-lite"/>
    </source>
</evidence>
<keyword evidence="3" id="KW-1185">Reference proteome</keyword>
<feature type="region of interest" description="Disordered" evidence="1">
    <location>
        <begin position="1"/>
        <end position="44"/>
    </location>
</feature>
<comment type="caution">
    <text evidence="2">The sequence shown here is derived from an EMBL/GenBank/DDBJ whole genome shotgun (WGS) entry which is preliminary data.</text>
</comment>
<protein>
    <submittedName>
        <fullName evidence="2">Uncharacterized protein</fullName>
    </submittedName>
</protein>
<organism evidence="2 3">
    <name type="scientific">Trifolium medium</name>
    <dbReference type="NCBI Taxonomy" id="97028"/>
    <lineage>
        <taxon>Eukaryota</taxon>
        <taxon>Viridiplantae</taxon>
        <taxon>Streptophyta</taxon>
        <taxon>Embryophyta</taxon>
        <taxon>Tracheophyta</taxon>
        <taxon>Spermatophyta</taxon>
        <taxon>Magnoliopsida</taxon>
        <taxon>eudicotyledons</taxon>
        <taxon>Gunneridae</taxon>
        <taxon>Pentapetalae</taxon>
        <taxon>rosids</taxon>
        <taxon>fabids</taxon>
        <taxon>Fabales</taxon>
        <taxon>Fabaceae</taxon>
        <taxon>Papilionoideae</taxon>
        <taxon>50 kb inversion clade</taxon>
        <taxon>NPAAA clade</taxon>
        <taxon>Hologalegina</taxon>
        <taxon>IRL clade</taxon>
        <taxon>Trifolieae</taxon>
        <taxon>Trifolium</taxon>
    </lineage>
</organism>